<evidence type="ECO:0000313" key="3">
    <source>
        <dbReference type="Proteomes" id="UP000299102"/>
    </source>
</evidence>
<accession>A0A4C1SBW6</accession>
<dbReference type="AlphaFoldDB" id="A0A4C1SBW6"/>
<comment type="caution">
    <text evidence="2">The sequence shown here is derived from an EMBL/GenBank/DDBJ whole genome shotgun (WGS) entry which is preliminary data.</text>
</comment>
<sequence>MDFVQQHVWILFFYGEANEGLPEKRWLPSPLDTRNRKGVISALPPSWEGIRYLTNGWPCTPVYYGSGTASDRYHQSGNNLRDRRLKVPFEESSGWFNLSKRRPGYVLAYFIFGVIKVSLALIYTVLELSTPYDGVKEAPIGVFILFYRVFGLINISFNNDFRIQFTDDAEEAYIRR</sequence>
<name>A0A4C1SBW6_EUMVA</name>
<keyword evidence="1" id="KW-0812">Transmembrane</keyword>
<keyword evidence="1" id="KW-1133">Transmembrane helix</keyword>
<protein>
    <submittedName>
        <fullName evidence="2">Uncharacterized protein</fullName>
    </submittedName>
</protein>
<evidence type="ECO:0000313" key="2">
    <source>
        <dbReference type="EMBL" id="GBO99594.1"/>
    </source>
</evidence>
<reference evidence="2 3" key="1">
    <citation type="journal article" date="2019" name="Commun. Biol.">
        <title>The bagworm genome reveals a unique fibroin gene that provides high tensile strength.</title>
        <authorList>
            <person name="Kono N."/>
            <person name="Nakamura H."/>
            <person name="Ohtoshi R."/>
            <person name="Tomita M."/>
            <person name="Numata K."/>
            <person name="Arakawa K."/>
        </authorList>
    </citation>
    <scope>NUCLEOTIDE SEQUENCE [LARGE SCALE GENOMIC DNA]</scope>
</reference>
<organism evidence="2 3">
    <name type="scientific">Eumeta variegata</name>
    <name type="common">Bagworm moth</name>
    <name type="synonym">Eumeta japonica</name>
    <dbReference type="NCBI Taxonomy" id="151549"/>
    <lineage>
        <taxon>Eukaryota</taxon>
        <taxon>Metazoa</taxon>
        <taxon>Ecdysozoa</taxon>
        <taxon>Arthropoda</taxon>
        <taxon>Hexapoda</taxon>
        <taxon>Insecta</taxon>
        <taxon>Pterygota</taxon>
        <taxon>Neoptera</taxon>
        <taxon>Endopterygota</taxon>
        <taxon>Lepidoptera</taxon>
        <taxon>Glossata</taxon>
        <taxon>Ditrysia</taxon>
        <taxon>Tineoidea</taxon>
        <taxon>Psychidae</taxon>
        <taxon>Oiketicinae</taxon>
        <taxon>Eumeta</taxon>
    </lineage>
</organism>
<proteinExistence type="predicted"/>
<dbReference type="EMBL" id="BGZK01003288">
    <property type="protein sequence ID" value="GBO99594.1"/>
    <property type="molecule type" value="Genomic_DNA"/>
</dbReference>
<feature type="transmembrane region" description="Helical" evidence="1">
    <location>
        <begin position="138"/>
        <end position="157"/>
    </location>
</feature>
<dbReference type="Proteomes" id="UP000299102">
    <property type="component" value="Unassembled WGS sequence"/>
</dbReference>
<evidence type="ECO:0000256" key="1">
    <source>
        <dbReference type="SAM" id="Phobius"/>
    </source>
</evidence>
<feature type="transmembrane region" description="Helical" evidence="1">
    <location>
        <begin position="106"/>
        <end position="126"/>
    </location>
</feature>
<keyword evidence="1" id="KW-0472">Membrane</keyword>
<gene>
    <name evidence="2" type="ORF">EVAR_40428_1</name>
</gene>
<keyword evidence="3" id="KW-1185">Reference proteome</keyword>